<accession>A0A7W9KNF2</accession>
<dbReference type="PANTHER" id="PTHR33383:SF1">
    <property type="entry name" value="MEMBRANE PROTEIN INSERTION EFFICIENCY FACTOR-RELATED"/>
    <property type="match status" value="1"/>
</dbReference>
<dbReference type="EMBL" id="JACHIR010000001">
    <property type="protein sequence ID" value="MBB5895769.1"/>
    <property type="molecule type" value="Genomic_DNA"/>
</dbReference>
<dbReference type="Proteomes" id="UP000585638">
    <property type="component" value="Unassembled WGS sequence"/>
</dbReference>
<dbReference type="SMART" id="SM01234">
    <property type="entry name" value="Haemolytic"/>
    <property type="match status" value="1"/>
</dbReference>
<keyword evidence="1" id="KW-0472">Membrane</keyword>
<dbReference type="GO" id="GO:0005886">
    <property type="term" value="C:plasma membrane"/>
    <property type="evidence" value="ECO:0007669"/>
    <property type="project" value="UniProtKB-SubCell"/>
</dbReference>
<comment type="caution">
    <text evidence="2">The sequence shown here is derived from an EMBL/GenBank/DDBJ whole genome shotgun (WGS) entry which is preliminary data.</text>
</comment>
<dbReference type="InterPro" id="IPR002696">
    <property type="entry name" value="Membr_insert_effic_factor_YidD"/>
</dbReference>
<dbReference type="NCBIfam" id="TIGR00278">
    <property type="entry name" value="membrane protein insertion efficiency factor YidD"/>
    <property type="match status" value="1"/>
</dbReference>
<dbReference type="AlphaFoldDB" id="A0A7W9KNF2"/>
<proteinExistence type="inferred from homology"/>
<organism evidence="2 3">
    <name type="scientific">Kutzneria kofuensis</name>
    <dbReference type="NCBI Taxonomy" id="103725"/>
    <lineage>
        <taxon>Bacteria</taxon>
        <taxon>Bacillati</taxon>
        <taxon>Actinomycetota</taxon>
        <taxon>Actinomycetes</taxon>
        <taxon>Pseudonocardiales</taxon>
        <taxon>Pseudonocardiaceae</taxon>
        <taxon>Kutzneria</taxon>
    </lineage>
</organism>
<dbReference type="RefSeq" id="WP_184867519.1">
    <property type="nucleotide sequence ID" value="NZ_BAAAWY010000098.1"/>
</dbReference>
<protein>
    <recommendedName>
        <fullName evidence="1">Putative membrane protein insertion efficiency factor</fullName>
    </recommendedName>
</protein>
<evidence type="ECO:0000313" key="2">
    <source>
        <dbReference type="EMBL" id="MBB5895769.1"/>
    </source>
</evidence>
<comment type="function">
    <text evidence="1">Could be involved in insertion of integral membrane proteins into the membrane.</text>
</comment>
<gene>
    <name evidence="2" type="ORF">BJ998_006965</name>
</gene>
<comment type="subcellular location">
    <subcellularLocation>
        <location evidence="1">Cell membrane</location>
        <topology evidence="1">Peripheral membrane protein</topology>
        <orientation evidence="1">Cytoplasmic side</orientation>
    </subcellularLocation>
</comment>
<sequence>MPFFRRRRRYDDPYYQQRPYRGGGSSCLRDACLIESGCCIAESCDGNCLIAGLLTLPHLLVAAGSAVPRTRRPSEMMIAAIRVYQREISAKRPAVCRFEPSCSEYAAQAISRHGALRGTRLMVGRLLRCRPGGRRGADPVPPVN</sequence>
<dbReference type="HAMAP" id="MF_00386">
    <property type="entry name" value="UPF0161_YidD"/>
    <property type="match status" value="1"/>
</dbReference>
<keyword evidence="3" id="KW-1185">Reference proteome</keyword>
<keyword evidence="1" id="KW-1003">Cell membrane</keyword>
<evidence type="ECO:0000313" key="3">
    <source>
        <dbReference type="Proteomes" id="UP000585638"/>
    </source>
</evidence>
<dbReference type="Pfam" id="PF01809">
    <property type="entry name" value="YidD"/>
    <property type="match status" value="1"/>
</dbReference>
<evidence type="ECO:0000256" key="1">
    <source>
        <dbReference type="HAMAP-Rule" id="MF_00386"/>
    </source>
</evidence>
<dbReference type="PANTHER" id="PTHR33383">
    <property type="entry name" value="MEMBRANE PROTEIN INSERTION EFFICIENCY FACTOR-RELATED"/>
    <property type="match status" value="1"/>
</dbReference>
<comment type="similarity">
    <text evidence="1">Belongs to the UPF0161 family.</text>
</comment>
<reference evidence="2 3" key="1">
    <citation type="submission" date="2020-08" db="EMBL/GenBank/DDBJ databases">
        <title>Sequencing the genomes of 1000 actinobacteria strains.</title>
        <authorList>
            <person name="Klenk H.-P."/>
        </authorList>
    </citation>
    <scope>NUCLEOTIDE SEQUENCE [LARGE SCALE GENOMIC DNA]</scope>
    <source>
        <strain evidence="2 3">DSM 43851</strain>
    </source>
</reference>
<name>A0A7W9KNF2_9PSEU</name>